<protein>
    <recommendedName>
        <fullName evidence="7">Ribosome biogenesis protein SLX9</fullName>
    </recommendedName>
</protein>
<dbReference type="PANTHER" id="PTHR31109">
    <property type="entry name" value="PROTEIN FAM207A"/>
    <property type="match status" value="1"/>
</dbReference>
<feature type="compositionally biased region" description="Basic residues" evidence="4">
    <location>
        <begin position="112"/>
        <end position="121"/>
    </location>
</feature>
<proteinExistence type="inferred from homology"/>
<dbReference type="EMBL" id="JASCZI010000169">
    <property type="protein sequence ID" value="MED6109619.1"/>
    <property type="molecule type" value="Genomic_DNA"/>
</dbReference>
<dbReference type="PANTHER" id="PTHR31109:SF2">
    <property type="entry name" value="RIBOSOME BIOGENESIS PROTEIN SLX9 HOMOLOG"/>
    <property type="match status" value="1"/>
</dbReference>
<comment type="caution">
    <text evidence="5">The sequence shown here is derived from an EMBL/GenBank/DDBJ whole genome shotgun (WGS) entry which is preliminary data.</text>
</comment>
<evidence type="ECO:0000313" key="6">
    <source>
        <dbReference type="Proteomes" id="UP001341840"/>
    </source>
</evidence>
<keyword evidence="6" id="KW-1185">Reference proteome</keyword>
<comment type="similarity">
    <text evidence="2">Belongs to the SLX9 family.</text>
</comment>
<name>A0ABU6QCP8_9FABA</name>
<dbReference type="Pfam" id="PF15341">
    <property type="entry name" value="SLX9"/>
    <property type="match status" value="1"/>
</dbReference>
<organism evidence="5 6">
    <name type="scientific">Stylosanthes scabra</name>
    <dbReference type="NCBI Taxonomy" id="79078"/>
    <lineage>
        <taxon>Eukaryota</taxon>
        <taxon>Viridiplantae</taxon>
        <taxon>Streptophyta</taxon>
        <taxon>Embryophyta</taxon>
        <taxon>Tracheophyta</taxon>
        <taxon>Spermatophyta</taxon>
        <taxon>Magnoliopsida</taxon>
        <taxon>eudicotyledons</taxon>
        <taxon>Gunneridae</taxon>
        <taxon>Pentapetalae</taxon>
        <taxon>rosids</taxon>
        <taxon>fabids</taxon>
        <taxon>Fabales</taxon>
        <taxon>Fabaceae</taxon>
        <taxon>Papilionoideae</taxon>
        <taxon>50 kb inversion clade</taxon>
        <taxon>dalbergioids sensu lato</taxon>
        <taxon>Dalbergieae</taxon>
        <taxon>Pterocarpus clade</taxon>
        <taxon>Stylosanthes</taxon>
    </lineage>
</organism>
<evidence type="ECO:0000256" key="3">
    <source>
        <dbReference type="ARBA" id="ARBA00023242"/>
    </source>
</evidence>
<keyword evidence="3" id="KW-0539">Nucleus</keyword>
<gene>
    <name evidence="5" type="ORF">PIB30_035403</name>
</gene>
<comment type="subcellular location">
    <subcellularLocation>
        <location evidence="1">Nucleus</location>
        <location evidence="1">Nucleolus</location>
    </subcellularLocation>
</comment>
<dbReference type="InterPro" id="IPR028160">
    <property type="entry name" value="Slx9-like"/>
</dbReference>
<evidence type="ECO:0000256" key="4">
    <source>
        <dbReference type="SAM" id="MobiDB-lite"/>
    </source>
</evidence>
<dbReference type="Proteomes" id="UP001341840">
    <property type="component" value="Unassembled WGS sequence"/>
</dbReference>
<evidence type="ECO:0000256" key="2">
    <source>
        <dbReference type="ARBA" id="ARBA00011022"/>
    </source>
</evidence>
<evidence type="ECO:0000256" key="1">
    <source>
        <dbReference type="ARBA" id="ARBA00004604"/>
    </source>
</evidence>
<evidence type="ECO:0008006" key="7">
    <source>
        <dbReference type="Google" id="ProtNLM"/>
    </source>
</evidence>
<accession>A0ABU6QCP8</accession>
<feature type="compositionally biased region" description="Basic and acidic residues" evidence="4">
    <location>
        <begin position="40"/>
        <end position="49"/>
    </location>
</feature>
<evidence type="ECO:0000313" key="5">
    <source>
        <dbReference type="EMBL" id="MED6109619.1"/>
    </source>
</evidence>
<sequence>MATSQRPVAHPIQKNSIQHRRQKKLKAYDLSALSELLSDPELKTPRKPEPQPVKVSPTSRQKILLREVQQFAAVLNNPLFQSDPKSAIHQHLRNTLPIVEEQPKKKVNTNGSKKKNKKKSKASSSGVISMDT</sequence>
<feature type="region of interest" description="Disordered" evidence="4">
    <location>
        <begin position="94"/>
        <end position="132"/>
    </location>
</feature>
<feature type="region of interest" description="Disordered" evidence="4">
    <location>
        <begin position="1"/>
        <end position="23"/>
    </location>
</feature>
<reference evidence="5 6" key="1">
    <citation type="journal article" date="2023" name="Plants (Basel)">
        <title>Bridging the Gap: Combining Genomics and Transcriptomics Approaches to Understand Stylosanthes scabra, an Orphan Legume from the Brazilian Caatinga.</title>
        <authorList>
            <person name="Ferreira-Neto J.R.C."/>
            <person name="da Silva M.D."/>
            <person name="Binneck E."/>
            <person name="de Melo N.F."/>
            <person name="da Silva R.H."/>
            <person name="de Melo A.L.T.M."/>
            <person name="Pandolfi V."/>
            <person name="Bustamante F.O."/>
            <person name="Brasileiro-Vidal A.C."/>
            <person name="Benko-Iseppon A.M."/>
        </authorList>
    </citation>
    <scope>NUCLEOTIDE SEQUENCE [LARGE SCALE GENOMIC DNA]</scope>
    <source>
        <tissue evidence="5">Leaves</tissue>
    </source>
</reference>
<feature type="region of interest" description="Disordered" evidence="4">
    <location>
        <begin position="37"/>
        <end position="59"/>
    </location>
</feature>